<keyword evidence="1" id="KW-0812">Transmembrane</keyword>
<feature type="transmembrane region" description="Helical" evidence="1">
    <location>
        <begin position="103"/>
        <end position="122"/>
    </location>
</feature>
<protein>
    <submittedName>
        <fullName evidence="2">Uncharacterized protein</fullName>
    </submittedName>
</protein>
<reference evidence="2 3" key="1">
    <citation type="submission" date="2016-06" db="EMBL/GenBank/DDBJ databases">
        <title>Domibacillus iocasae genome sequencing.</title>
        <authorList>
            <person name="Verma A."/>
            <person name="Pal Y."/>
            <person name="Ojha A.K."/>
            <person name="Krishnamurthi S."/>
        </authorList>
    </citation>
    <scope>NUCLEOTIDE SEQUENCE [LARGE SCALE GENOMIC DNA]</scope>
    <source>
        <strain evidence="2 3">DSM 29979</strain>
    </source>
</reference>
<sequence>MKKFLLGFLIFYLFYAAGISVYLLNLEPGHVPAEYAGTSADPKQFMTEKEIEEAHHLDIIHYFTFFLQTPLDVVLVLFLMTISVKFRNRATARFRRSFWQIGYYYFFLSTALTLLYLPLAFFQPFSFLANWSPAPVS</sequence>
<accession>A0A1E7DMH7</accession>
<comment type="caution">
    <text evidence="2">The sequence shown here is derived from an EMBL/GenBank/DDBJ whole genome shotgun (WGS) entry which is preliminary data.</text>
</comment>
<dbReference type="RefSeq" id="WP_069939666.1">
    <property type="nucleotide sequence ID" value="NZ_MAMP01000024.1"/>
</dbReference>
<dbReference type="Proteomes" id="UP000095658">
    <property type="component" value="Unassembled WGS sequence"/>
</dbReference>
<proteinExistence type="predicted"/>
<evidence type="ECO:0000313" key="3">
    <source>
        <dbReference type="Proteomes" id="UP000095658"/>
    </source>
</evidence>
<dbReference type="OrthoDB" id="9781930at2"/>
<dbReference type="EMBL" id="MAMP01000024">
    <property type="protein sequence ID" value="OES43888.1"/>
    <property type="molecule type" value="Genomic_DNA"/>
</dbReference>
<keyword evidence="3" id="KW-1185">Reference proteome</keyword>
<dbReference type="STRING" id="1714016.BA724_12415"/>
<keyword evidence="1" id="KW-0472">Membrane</keyword>
<dbReference type="AlphaFoldDB" id="A0A1E7DMH7"/>
<name>A0A1E7DMH7_9BACI</name>
<keyword evidence="1" id="KW-1133">Transmembrane helix</keyword>
<evidence type="ECO:0000313" key="2">
    <source>
        <dbReference type="EMBL" id="OES43888.1"/>
    </source>
</evidence>
<feature type="transmembrane region" description="Helical" evidence="1">
    <location>
        <begin position="59"/>
        <end position="82"/>
    </location>
</feature>
<organism evidence="2 3">
    <name type="scientific">Domibacillus iocasae</name>
    <dbReference type="NCBI Taxonomy" id="1714016"/>
    <lineage>
        <taxon>Bacteria</taxon>
        <taxon>Bacillati</taxon>
        <taxon>Bacillota</taxon>
        <taxon>Bacilli</taxon>
        <taxon>Bacillales</taxon>
        <taxon>Bacillaceae</taxon>
        <taxon>Domibacillus</taxon>
    </lineage>
</organism>
<evidence type="ECO:0000256" key="1">
    <source>
        <dbReference type="SAM" id="Phobius"/>
    </source>
</evidence>
<gene>
    <name evidence="2" type="ORF">BA724_12415</name>
</gene>